<proteinExistence type="predicted"/>
<evidence type="ECO:0000313" key="3">
    <source>
        <dbReference type="Proteomes" id="UP000799539"/>
    </source>
</evidence>
<feature type="region of interest" description="Disordered" evidence="1">
    <location>
        <begin position="338"/>
        <end position="370"/>
    </location>
</feature>
<feature type="compositionally biased region" description="Low complexity" evidence="1">
    <location>
        <begin position="237"/>
        <end position="250"/>
    </location>
</feature>
<organism evidence="2 3">
    <name type="scientific">Cercospora zeae-maydis SCOH1-5</name>
    <dbReference type="NCBI Taxonomy" id="717836"/>
    <lineage>
        <taxon>Eukaryota</taxon>
        <taxon>Fungi</taxon>
        <taxon>Dikarya</taxon>
        <taxon>Ascomycota</taxon>
        <taxon>Pezizomycotina</taxon>
        <taxon>Dothideomycetes</taxon>
        <taxon>Dothideomycetidae</taxon>
        <taxon>Mycosphaerellales</taxon>
        <taxon>Mycosphaerellaceae</taxon>
        <taxon>Cercospora</taxon>
    </lineage>
</organism>
<evidence type="ECO:0000313" key="2">
    <source>
        <dbReference type="EMBL" id="KAF2209019.1"/>
    </source>
</evidence>
<name>A0A6A6F736_9PEZI</name>
<evidence type="ECO:0000256" key="1">
    <source>
        <dbReference type="SAM" id="MobiDB-lite"/>
    </source>
</evidence>
<feature type="compositionally biased region" description="Low complexity" evidence="1">
    <location>
        <begin position="91"/>
        <end position="102"/>
    </location>
</feature>
<reference evidence="2" key="1">
    <citation type="journal article" date="2020" name="Stud. Mycol.">
        <title>101 Dothideomycetes genomes: a test case for predicting lifestyles and emergence of pathogens.</title>
        <authorList>
            <person name="Haridas S."/>
            <person name="Albert R."/>
            <person name="Binder M."/>
            <person name="Bloem J."/>
            <person name="Labutti K."/>
            <person name="Salamov A."/>
            <person name="Andreopoulos B."/>
            <person name="Baker S."/>
            <person name="Barry K."/>
            <person name="Bills G."/>
            <person name="Bluhm B."/>
            <person name="Cannon C."/>
            <person name="Castanera R."/>
            <person name="Culley D."/>
            <person name="Daum C."/>
            <person name="Ezra D."/>
            <person name="Gonzalez J."/>
            <person name="Henrissat B."/>
            <person name="Kuo A."/>
            <person name="Liang C."/>
            <person name="Lipzen A."/>
            <person name="Lutzoni F."/>
            <person name="Magnuson J."/>
            <person name="Mondo S."/>
            <person name="Nolan M."/>
            <person name="Ohm R."/>
            <person name="Pangilinan J."/>
            <person name="Park H.-J."/>
            <person name="Ramirez L."/>
            <person name="Alfaro M."/>
            <person name="Sun H."/>
            <person name="Tritt A."/>
            <person name="Yoshinaga Y."/>
            <person name="Zwiers L.-H."/>
            <person name="Turgeon B."/>
            <person name="Goodwin S."/>
            <person name="Spatafora J."/>
            <person name="Crous P."/>
            <person name="Grigoriev I."/>
        </authorList>
    </citation>
    <scope>NUCLEOTIDE SEQUENCE</scope>
    <source>
        <strain evidence="2">SCOH1-5</strain>
    </source>
</reference>
<feature type="region of interest" description="Disordered" evidence="1">
    <location>
        <begin position="415"/>
        <end position="436"/>
    </location>
</feature>
<keyword evidence="3" id="KW-1185">Reference proteome</keyword>
<feature type="compositionally biased region" description="Polar residues" evidence="1">
    <location>
        <begin position="171"/>
        <end position="182"/>
    </location>
</feature>
<feature type="compositionally biased region" description="Polar residues" evidence="1">
    <location>
        <begin position="12"/>
        <end position="21"/>
    </location>
</feature>
<sequence>MPPSHDPAIDFPTSSVDTLQPQGRIPAHGTPTPTPRHPTTVSNQNPRQRHEEHTREAAKQQARTNYTLPFLARQGPFTPSAFEHPAEYYVNAADQRQQRANAGLDSKSGQKQYRKSRSSVEAGESGNTSAIPRNLRPGPPKAKPAMPKSILKNRIVTPAASPSSAKPPPQTFQASTVTTTNHPGGRYPPQPTARSPSQEVLIANTADIHPCPSTRQSYPDASSSSSSPERKQQSGPTSSSASAARTNRTSVNSTPTKAPFPHSTGKNVAHETPFNPETNPPSRPTPPTHSLANTNPDTRLTRLHTRHNKTSSDYRKALAAHHHHEPLSTQLAQNATDLPCAHNVPPSPSNVPPPAPPSNHNHSESTASPSILPHKEWPWLEPHELHQPKRLTRLAIWGRKVRKFVKNGLRRVREDHGRKMKPNLRPPGGERGWVDG</sequence>
<gene>
    <name evidence="2" type="ORF">CERZMDRAFT_100777</name>
</gene>
<protein>
    <submittedName>
        <fullName evidence="2">Uncharacterized protein</fullName>
    </submittedName>
</protein>
<feature type="region of interest" description="Disordered" evidence="1">
    <location>
        <begin position="1"/>
        <end position="312"/>
    </location>
</feature>
<feature type="compositionally biased region" description="Basic and acidic residues" evidence="1">
    <location>
        <begin position="48"/>
        <end position="58"/>
    </location>
</feature>
<feature type="compositionally biased region" description="Pro residues" evidence="1">
    <location>
        <begin position="345"/>
        <end position="357"/>
    </location>
</feature>
<accession>A0A6A6F736</accession>
<dbReference type="Proteomes" id="UP000799539">
    <property type="component" value="Unassembled WGS sequence"/>
</dbReference>
<dbReference type="EMBL" id="ML992689">
    <property type="protein sequence ID" value="KAF2209019.1"/>
    <property type="molecule type" value="Genomic_DNA"/>
</dbReference>
<feature type="compositionally biased region" description="Pro residues" evidence="1">
    <location>
        <begin position="278"/>
        <end position="287"/>
    </location>
</feature>
<dbReference type="AlphaFoldDB" id="A0A6A6F736"/>